<dbReference type="InterPro" id="IPR001365">
    <property type="entry name" value="A_deaminase_dom"/>
</dbReference>
<proteinExistence type="inferred from homology"/>
<evidence type="ECO:0000256" key="6">
    <source>
        <dbReference type="ARBA" id="ARBA00022833"/>
    </source>
</evidence>
<dbReference type="PANTHER" id="PTHR11409:SF42">
    <property type="entry name" value="ADENOSINE DEAMINASE-LIKE PROTEIN"/>
    <property type="match status" value="1"/>
</dbReference>
<dbReference type="PANTHER" id="PTHR11409">
    <property type="entry name" value="ADENOSINE DEAMINASE"/>
    <property type="match status" value="1"/>
</dbReference>
<dbReference type="GO" id="GO:0004000">
    <property type="term" value="F:adenosine deaminase activity"/>
    <property type="evidence" value="ECO:0007669"/>
    <property type="project" value="TreeGrafter"/>
</dbReference>
<gene>
    <name evidence="12" type="primary">ADAL</name>
    <name evidence="12" type="ORF">AVEN_131472_1</name>
</gene>
<evidence type="ECO:0000256" key="7">
    <source>
        <dbReference type="ARBA" id="ARBA00023080"/>
    </source>
</evidence>
<dbReference type="EMBL" id="BGPR01000758">
    <property type="protein sequence ID" value="GBM34381.1"/>
    <property type="molecule type" value="Genomic_DNA"/>
</dbReference>
<keyword evidence="13" id="KW-1185">Reference proteome</keyword>
<dbReference type="GO" id="GO:0006154">
    <property type="term" value="P:adenosine catabolic process"/>
    <property type="evidence" value="ECO:0007669"/>
    <property type="project" value="TreeGrafter"/>
</dbReference>
<comment type="subunit">
    <text evidence="3">Monomer.</text>
</comment>
<dbReference type="GO" id="GO:0046872">
    <property type="term" value="F:metal ion binding"/>
    <property type="evidence" value="ECO:0007669"/>
    <property type="project" value="UniProtKB-KW"/>
</dbReference>
<dbReference type="OrthoDB" id="272271at2759"/>
<comment type="cofactor">
    <cofactor evidence="1">
        <name>Zn(2+)</name>
        <dbReference type="ChEBI" id="CHEBI:29105"/>
    </cofactor>
</comment>
<dbReference type="Pfam" id="PF00962">
    <property type="entry name" value="A_deaminase"/>
    <property type="match status" value="1"/>
</dbReference>
<dbReference type="GO" id="GO:0009117">
    <property type="term" value="P:nucleotide metabolic process"/>
    <property type="evidence" value="ECO:0007669"/>
    <property type="project" value="UniProtKB-KW"/>
</dbReference>
<dbReference type="GO" id="GO:0046103">
    <property type="term" value="P:inosine biosynthetic process"/>
    <property type="evidence" value="ECO:0007669"/>
    <property type="project" value="TreeGrafter"/>
</dbReference>
<evidence type="ECO:0000256" key="2">
    <source>
        <dbReference type="ARBA" id="ARBA00006676"/>
    </source>
</evidence>
<keyword evidence="4" id="KW-0479">Metal-binding</keyword>
<keyword evidence="6" id="KW-0862">Zinc</keyword>
<dbReference type="InterPro" id="IPR032466">
    <property type="entry name" value="Metal_Hydrolase"/>
</dbReference>
<evidence type="ECO:0000256" key="3">
    <source>
        <dbReference type="ARBA" id="ARBA00011245"/>
    </source>
</evidence>
<dbReference type="InterPro" id="IPR006330">
    <property type="entry name" value="Ado/ade_deaminase"/>
</dbReference>
<dbReference type="Gene3D" id="3.20.20.140">
    <property type="entry name" value="Metal-dependent hydrolases"/>
    <property type="match status" value="1"/>
</dbReference>
<keyword evidence="7" id="KW-0546">Nucleotide metabolism</keyword>
<comment type="caution">
    <text evidence="12">The sequence shown here is derived from an EMBL/GenBank/DDBJ whole genome shotgun (WGS) entry which is preliminary data.</text>
</comment>
<reference evidence="12 13" key="1">
    <citation type="journal article" date="2019" name="Sci. Rep.">
        <title>Orb-weaving spider Araneus ventricosus genome elucidates the spidroin gene catalogue.</title>
        <authorList>
            <person name="Kono N."/>
            <person name="Nakamura H."/>
            <person name="Ohtoshi R."/>
            <person name="Moran D.A.P."/>
            <person name="Shinohara A."/>
            <person name="Yoshida Y."/>
            <person name="Fujiwara M."/>
            <person name="Mori M."/>
            <person name="Tomita M."/>
            <person name="Arakawa K."/>
        </authorList>
    </citation>
    <scope>NUCLEOTIDE SEQUENCE [LARGE SCALE GENOMIC DNA]</scope>
</reference>
<keyword evidence="5" id="KW-0378">Hydrolase</keyword>
<comment type="function">
    <text evidence="9">Catalyzes the hydrolysis of the free cytosolic methylated adenosine nucleotide N(6)-methyl-AMP (N6-mAMP) to produce inositol monophosphate (IMP) and methylamine. Is required for the catabolism of cytosolic N6-mAMP, which is derived from the degradation of mRNA containing N6-methylated adenine (m6A).</text>
</comment>
<organism evidence="12 13">
    <name type="scientific">Araneus ventricosus</name>
    <name type="common">Orbweaver spider</name>
    <name type="synonym">Epeira ventricosa</name>
    <dbReference type="NCBI Taxonomy" id="182803"/>
    <lineage>
        <taxon>Eukaryota</taxon>
        <taxon>Metazoa</taxon>
        <taxon>Ecdysozoa</taxon>
        <taxon>Arthropoda</taxon>
        <taxon>Chelicerata</taxon>
        <taxon>Arachnida</taxon>
        <taxon>Araneae</taxon>
        <taxon>Araneomorphae</taxon>
        <taxon>Entelegynae</taxon>
        <taxon>Araneoidea</taxon>
        <taxon>Araneidae</taxon>
        <taxon>Araneus</taxon>
    </lineage>
</organism>
<dbReference type="FunFam" id="3.20.20.140:FF:000033">
    <property type="entry name" value="Adenosine deaminase-like protein"/>
    <property type="match status" value="1"/>
</dbReference>
<dbReference type="Proteomes" id="UP000499080">
    <property type="component" value="Unassembled WGS sequence"/>
</dbReference>
<accession>A0A4Y2EZY1</accession>
<sequence>MEIDLADKQLQAFIKELPKIELHAHLNGSLSRNTLQKLIDLKTKKLNNVKQELNLEIPSLSSNDLSECFKVFGLIHKITDSPEAIYMATCDVIEDFYNDGVRYLELRTTPKESDLIATQDMYVETVMKAIEDTCFEKCKGLSVKLLLSVDRKRPPSCAQQTLKIAEKYFIGLSSVIGIDLSGNPNSGDISCFLPYLEYAKKIGLKLAIHISEVPGNFEEVECLLKLEPGRLGHGTYLHPKKGGSTKNFELLKQLKIPLECCLTSNVISKTVSSYEDHHLTLFREMNYPYVLCTDDKGIFNTSLSNEYYLASKYYSLTKHDLFNLSYESIDYIFSPEREKKDLKNIWKKYENLC</sequence>
<evidence type="ECO:0000259" key="11">
    <source>
        <dbReference type="Pfam" id="PF00962"/>
    </source>
</evidence>
<name>A0A4Y2EZY1_ARAVE</name>
<evidence type="ECO:0000256" key="10">
    <source>
        <dbReference type="ARBA" id="ARBA00070474"/>
    </source>
</evidence>
<comment type="catalytic activity">
    <reaction evidence="8">
        <text>N(6)-methyl-AMP + H2O + H(+) = IMP + methylamine</text>
        <dbReference type="Rhea" id="RHEA:16001"/>
        <dbReference type="ChEBI" id="CHEBI:15377"/>
        <dbReference type="ChEBI" id="CHEBI:15378"/>
        <dbReference type="ChEBI" id="CHEBI:58053"/>
        <dbReference type="ChEBI" id="CHEBI:59338"/>
        <dbReference type="ChEBI" id="CHEBI:144842"/>
    </reaction>
    <physiologicalReaction direction="left-to-right" evidence="8">
        <dbReference type="Rhea" id="RHEA:16002"/>
    </physiologicalReaction>
</comment>
<feature type="domain" description="Adenosine deaminase" evidence="11">
    <location>
        <begin position="18"/>
        <end position="343"/>
    </location>
</feature>
<comment type="similarity">
    <text evidence="2">Belongs to the metallo-dependent hydrolases superfamily. Adenosine and AMP deaminases family.</text>
</comment>
<dbReference type="SUPFAM" id="SSF51556">
    <property type="entry name" value="Metallo-dependent hydrolases"/>
    <property type="match status" value="1"/>
</dbReference>
<evidence type="ECO:0000256" key="5">
    <source>
        <dbReference type="ARBA" id="ARBA00022801"/>
    </source>
</evidence>
<evidence type="ECO:0000256" key="9">
    <source>
        <dbReference type="ARBA" id="ARBA00057464"/>
    </source>
</evidence>
<dbReference type="CDD" id="cd00443">
    <property type="entry name" value="ADA_AMPD"/>
    <property type="match status" value="1"/>
</dbReference>
<evidence type="ECO:0000256" key="4">
    <source>
        <dbReference type="ARBA" id="ARBA00022723"/>
    </source>
</evidence>
<evidence type="ECO:0000256" key="1">
    <source>
        <dbReference type="ARBA" id="ARBA00001947"/>
    </source>
</evidence>
<protein>
    <recommendedName>
        <fullName evidence="10">Adenosine deaminase-like protein</fullName>
    </recommendedName>
</protein>
<evidence type="ECO:0000256" key="8">
    <source>
        <dbReference type="ARBA" id="ARBA00048787"/>
    </source>
</evidence>
<evidence type="ECO:0000313" key="12">
    <source>
        <dbReference type="EMBL" id="GBM34381.1"/>
    </source>
</evidence>
<evidence type="ECO:0000313" key="13">
    <source>
        <dbReference type="Proteomes" id="UP000499080"/>
    </source>
</evidence>
<dbReference type="AlphaFoldDB" id="A0A4Y2EZY1"/>